<name>A0AAE3UIX7_9BACT</name>
<dbReference type="Proteomes" id="UP001232063">
    <property type="component" value="Unassembled WGS sequence"/>
</dbReference>
<evidence type="ECO:0000313" key="2">
    <source>
        <dbReference type="Proteomes" id="UP001232063"/>
    </source>
</evidence>
<dbReference type="RefSeq" id="WP_314515453.1">
    <property type="nucleotide sequence ID" value="NZ_JASJOU010000011.1"/>
</dbReference>
<dbReference type="AlphaFoldDB" id="A0AAE3UIX7"/>
<organism evidence="1 2">
    <name type="scientific">Xanthocytophaga agilis</name>
    <dbReference type="NCBI Taxonomy" id="3048010"/>
    <lineage>
        <taxon>Bacteria</taxon>
        <taxon>Pseudomonadati</taxon>
        <taxon>Bacteroidota</taxon>
        <taxon>Cytophagia</taxon>
        <taxon>Cytophagales</taxon>
        <taxon>Rhodocytophagaceae</taxon>
        <taxon>Xanthocytophaga</taxon>
    </lineage>
</organism>
<dbReference type="EMBL" id="JASJOU010000011">
    <property type="protein sequence ID" value="MDJ1504303.1"/>
    <property type="molecule type" value="Genomic_DNA"/>
</dbReference>
<comment type="caution">
    <text evidence="1">The sequence shown here is derived from an EMBL/GenBank/DDBJ whole genome shotgun (WGS) entry which is preliminary data.</text>
</comment>
<protein>
    <submittedName>
        <fullName evidence="1">Uncharacterized protein</fullName>
    </submittedName>
</protein>
<proteinExistence type="predicted"/>
<reference evidence="1" key="1">
    <citation type="submission" date="2023-05" db="EMBL/GenBank/DDBJ databases">
        <authorList>
            <person name="Zhang X."/>
        </authorList>
    </citation>
    <scope>NUCLEOTIDE SEQUENCE</scope>
    <source>
        <strain evidence="1">BD1B2-1</strain>
    </source>
</reference>
<keyword evidence="2" id="KW-1185">Reference proteome</keyword>
<evidence type="ECO:0000313" key="1">
    <source>
        <dbReference type="EMBL" id="MDJ1504303.1"/>
    </source>
</evidence>
<sequence>MSQSQKEPTQPDAVALQKILHKLGYPDLLEKLGENISGSELNTLLLTLMAQRAAQSSPPMLLQQYQHSRFAMPSQLPLVAFSEFELSLQKIIHAFGFQDIILSPVAPLGSCSVVGTVHQNKILSAIRGMEVMADITNAMALEICRRKQTREWVPATDKDTLRLFTTHRHLRTPPIQNAKFSPHFAILGCVVSGRDQGDCQFETFVILEQLKLYKALLADHLHLSIKVKLYLREGYSALSLLQERIAKVLEELNTSVPVEWLKPDTENAYYQGIQFKIMVVTNDQTWEVADGGFVDWSQKLLQNKKERMLISGLGTELLYKILFSTE</sequence>
<accession>A0AAE3UIX7</accession>
<gene>
    <name evidence="1" type="ORF">QNI22_26830</name>
</gene>